<keyword evidence="8 16" id="KW-0791">Threonine biosynthesis</keyword>
<dbReference type="OrthoDB" id="67851at2759"/>
<comment type="cofactor">
    <cofactor evidence="1">
        <name>a metal cation</name>
        <dbReference type="ChEBI" id="CHEBI:25213"/>
    </cofactor>
</comment>
<feature type="binding site" evidence="15">
    <location>
        <position position="89"/>
    </location>
    <ligand>
        <name>NADPH</name>
        <dbReference type="ChEBI" id="CHEBI:57783"/>
    </ligand>
</feature>
<comment type="similarity">
    <text evidence="4 17">Belongs to the homoserine dehydrogenase family.</text>
</comment>
<comment type="caution">
    <text evidence="20">The sequence shown here is derived from an EMBL/GenBank/DDBJ whole genome shotgun (WGS) entry which is preliminary data.</text>
</comment>
<dbReference type="Proteomes" id="UP000789759">
    <property type="component" value="Unassembled WGS sequence"/>
</dbReference>
<evidence type="ECO:0000256" key="12">
    <source>
        <dbReference type="ARBA" id="ARBA00048841"/>
    </source>
</evidence>
<comment type="pathway">
    <text evidence="2 16">Amino-acid biosynthesis; L-threonine biosynthesis; L-threonine from L-aspartate: step 3/5.</text>
</comment>
<proteinExistence type="inferred from homology"/>
<keyword evidence="7 16" id="KW-0028">Amino-acid biosynthesis</keyword>
<dbReference type="InterPro" id="IPR001342">
    <property type="entry name" value="HDH_cat"/>
</dbReference>
<feature type="binding site" evidence="15">
    <location>
        <position position="205"/>
    </location>
    <ligand>
        <name>L-homoserine</name>
        <dbReference type="ChEBI" id="CHEBI:57476"/>
    </ligand>
</feature>
<organism evidence="20 21">
    <name type="scientific">Cetraspora pellucida</name>
    <dbReference type="NCBI Taxonomy" id="1433469"/>
    <lineage>
        <taxon>Eukaryota</taxon>
        <taxon>Fungi</taxon>
        <taxon>Fungi incertae sedis</taxon>
        <taxon>Mucoromycota</taxon>
        <taxon>Glomeromycotina</taxon>
        <taxon>Glomeromycetes</taxon>
        <taxon>Diversisporales</taxon>
        <taxon>Gigasporaceae</taxon>
        <taxon>Cetraspora</taxon>
    </lineage>
</organism>
<evidence type="ECO:0000256" key="2">
    <source>
        <dbReference type="ARBA" id="ARBA00005056"/>
    </source>
</evidence>
<evidence type="ECO:0000256" key="9">
    <source>
        <dbReference type="ARBA" id="ARBA00022857"/>
    </source>
</evidence>
<evidence type="ECO:0000256" key="14">
    <source>
        <dbReference type="PIRSR" id="PIRSR036497-1"/>
    </source>
</evidence>
<feature type="domain" description="Aspartate/homoserine dehydrogenase NAD-binding" evidence="19">
    <location>
        <begin position="8"/>
        <end position="137"/>
    </location>
</feature>
<dbReference type="FunFam" id="3.30.360.10:FF:000006">
    <property type="entry name" value="Bifunctional aspartokinase/homoserine dehydrogenase"/>
    <property type="match status" value="1"/>
</dbReference>
<dbReference type="GO" id="GO:0004412">
    <property type="term" value="F:homoserine dehydrogenase activity"/>
    <property type="evidence" value="ECO:0007669"/>
    <property type="project" value="UniProtKB-EC"/>
</dbReference>
<sequence length="354" mass="38099">MINIGIIGVGLVGSELISQLAAYASHAPKISVIALTNSSKQLLSTSAYSPLDLSTWKQALQAQGTTANLSVFIDYVSNSPVPAIIIDNTSSQEIASQYPLFLKKGLHVVTPNKKAFSGAETLYKEIVEEAKNNNKLVFNESTVGAGLPIINTLKDLIRTGDKINRIEGIFSGTLSYIFNEFSKSGDDGQKFSEIVKVAKKNGYTEPDPRDDLNGLDVARKVVILGRITGMNMCLDTLPVENIVPEPLRNLATSSEFLSSLPEFDSHFDNLKQTAKNNNQTLRYVGVIDPIGDESGVKLVSLPLSHPFAALKGSDNIIAFTTQRFPNPLIIQGAGAGAAVTAFGIFSDILKIADR</sequence>
<feature type="active site" description="Proton donor" evidence="14">
    <location>
        <position position="220"/>
    </location>
</feature>
<feature type="binding site" evidence="15">
    <location>
        <begin position="8"/>
        <end position="13"/>
    </location>
    <ligand>
        <name>NADP(+)</name>
        <dbReference type="ChEBI" id="CHEBI:58349"/>
    </ligand>
</feature>
<dbReference type="PIRSF" id="PIRSF036497">
    <property type="entry name" value="HDH_short"/>
    <property type="match status" value="1"/>
</dbReference>
<evidence type="ECO:0000256" key="11">
    <source>
        <dbReference type="ARBA" id="ARBA00023167"/>
    </source>
</evidence>
<dbReference type="InterPro" id="IPR005106">
    <property type="entry name" value="Asp/hSer_DH_NAD-bd"/>
</dbReference>
<evidence type="ECO:0000256" key="16">
    <source>
        <dbReference type="RuleBase" id="RU000579"/>
    </source>
</evidence>
<dbReference type="GO" id="GO:0050661">
    <property type="term" value="F:NADP binding"/>
    <property type="evidence" value="ECO:0007669"/>
    <property type="project" value="InterPro"/>
</dbReference>
<evidence type="ECO:0000256" key="10">
    <source>
        <dbReference type="ARBA" id="ARBA00023002"/>
    </source>
</evidence>
<evidence type="ECO:0000313" key="21">
    <source>
        <dbReference type="Proteomes" id="UP000789759"/>
    </source>
</evidence>
<evidence type="ECO:0000256" key="15">
    <source>
        <dbReference type="PIRSR" id="PIRSR036497-2"/>
    </source>
</evidence>
<evidence type="ECO:0000256" key="6">
    <source>
        <dbReference type="ARBA" id="ARBA00013376"/>
    </source>
</evidence>
<dbReference type="EC" id="1.1.1.3" evidence="5 16"/>
<dbReference type="InterPro" id="IPR022697">
    <property type="entry name" value="HDH_short"/>
</dbReference>
<comment type="function">
    <text evidence="13">Catalyzes the conversion of L-aspartate-beta-semialdehyde (L-Asa) to L-homoserine (L-Hse), the third step in the biosynthesis of amino acids that derive from aspartate (the aspartate family of amino acids), including methioinine and threonine, the latter of which is a precursor to isoleucine; production of homoserine leads to a branch-point in the pathway as it can either be O-phosphorylated for processing to threonine, or O-acylated for processing to methionine.</text>
</comment>
<protein>
    <recommendedName>
        <fullName evidence="6 16">Homoserine dehydrogenase</fullName>
        <ecNumber evidence="5 16">1.1.1.3</ecNumber>
    </recommendedName>
</protein>
<gene>
    <name evidence="20" type="ORF">CPELLU_LOCUS11670</name>
</gene>
<keyword evidence="21" id="KW-1185">Reference proteome</keyword>
<dbReference type="PANTHER" id="PTHR43070:SF5">
    <property type="entry name" value="HOMOSERINE DEHYDROGENASE"/>
    <property type="match status" value="1"/>
</dbReference>
<evidence type="ECO:0000256" key="5">
    <source>
        <dbReference type="ARBA" id="ARBA00013213"/>
    </source>
</evidence>
<comment type="pathway">
    <text evidence="3 16">Amino-acid biosynthesis; L-methionine biosynthesis via de novo pathway; L-homoserine from L-aspartate: step 3/3.</text>
</comment>
<dbReference type="SUPFAM" id="SSF55347">
    <property type="entry name" value="Glyceraldehyde-3-phosphate dehydrogenase-like, C-terminal domain"/>
    <property type="match status" value="1"/>
</dbReference>
<evidence type="ECO:0000259" key="18">
    <source>
        <dbReference type="Pfam" id="PF00742"/>
    </source>
</evidence>
<comment type="catalytic activity">
    <reaction evidence="12">
        <text>L-homoserine + NADP(+) = L-aspartate 4-semialdehyde + NADPH + H(+)</text>
        <dbReference type="Rhea" id="RHEA:15761"/>
        <dbReference type="ChEBI" id="CHEBI:15378"/>
        <dbReference type="ChEBI" id="CHEBI:57476"/>
        <dbReference type="ChEBI" id="CHEBI:57783"/>
        <dbReference type="ChEBI" id="CHEBI:58349"/>
        <dbReference type="ChEBI" id="CHEBI:537519"/>
        <dbReference type="EC" id="1.1.1.3"/>
    </reaction>
    <physiologicalReaction direction="right-to-left" evidence="12">
        <dbReference type="Rhea" id="RHEA:15763"/>
    </physiologicalReaction>
</comment>
<evidence type="ECO:0000256" key="8">
    <source>
        <dbReference type="ARBA" id="ARBA00022697"/>
    </source>
</evidence>
<accession>A0A9N9HNI8</accession>
<evidence type="ECO:0000256" key="3">
    <source>
        <dbReference type="ARBA" id="ARBA00005062"/>
    </source>
</evidence>
<dbReference type="Pfam" id="PF00742">
    <property type="entry name" value="Homoserine_dh"/>
    <property type="match status" value="1"/>
</dbReference>
<dbReference type="AlphaFoldDB" id="A0A9N9HNI8"/>
<evidence type="ECO:0000256" key="7">
    <source>
        <dbReference type="ARBA" id="ARBA00022605"/>
    </source>
</evidence>
<dbReference type="PANTHER" id="PTHR43070">
    <property type="match status" value="1"/>
</dbReference>
<dbReference type="InterPro" id="IPR036291">
    <property type="entry name" value="NAD(P)-bd_dom_sf"/>
</dbReference>
<dbReference type="GO" id="GO:0009086">
    <property type="term" value="P:methionine biosynthetic process"/>
    <property type="evidence" value="ECO:0007669"/>
    <property type="project" value="UniProtKB-KW"/>
</dbReference>
<name>A0A9N9HNI8_9GLOM</name>
<evidence type="ECO:0000259" key="19">
    <source>
        <dbReference type="Pfam" id="PF03447"/>
    </source>
</evidence>
<dbReference type="InterPro" id="IPR011147">
    <property type="entry name" value="Bifunc_Aspkin/hSer_DH"/>
</dbReference>
<keyword evidence="10 16" id="KW-0560">Oxidoreductase</keyword>
<keyword evidence="11 16" id="KW-0486">Methionine biosynthesis</keyword>
<evidence type="ECO:0000256" key="13">
    <source>
        <dbReference type="ARBA" id="ARBA00059589"/>
    </source>
</evidence>
<dbReference type="Gene3D" id="3.30.360.10">
    <property type="entry name" value="Dihydrodipicolinate Reductase, domain 2"/>
    <property type="match status" value="1"/>
</dbReference>
<dbReference type="Gene3D" id="3.40.50.720">
    <property type="entry name" value="NAD(P)-binding Rossmann-like Domain"/>
    <property type="match status" value="1"/>
</dbReference>
<reference evidence="20" key="1">
    <citation type="submission" date="2021-06" db="EMBL/GenBank/DDBJ databases">
        <authorList>
            <person name="Kallberg Y."/>
            <person name="Tangrot J."/>
            <person name="Rosling A."/>
        </authorList>
    </citation>
    <scope>NUCLEOTIDE SEQUENCE</scope>
    <source>
        <strain evidence="20">FL966</strain>
    </source>
</reference>
<feature type="binding site" evidence="15">
    <location>
        <position position="113"/>
    </location>
    <ligand>
        <name>NADPH</name>
        <dbReference type="ChEBI" id="CHEBI:57783"/>
    </ligand>
</feature>
<keyword evidence="9 15" id="KW-0521">NADP</keyword>
<evidence type="ECO:0000256" key="1">
    <source>
        <dbReference type="ARBA" id="ARBA00001920"/>
    </source>
</evidence>
<dbReference type="InterPro" id="IPR019811">
    <property type="entry name" value="HDH_CS"/>
</dbReference>
<dbReference type="GO" id="GO:0009088">
    <property type="term" value="P:threonine biosynthetic process"/>
    <property type="evidence" value="ECO:0007669"/>
    <property type="project" value="UniProtKB-KW"/>
</dbReference>
<dbReference type="EMBL" id="CAJVQA010010558">
    <property type="protein sequence ID" value="CAG8698122.1"/>
    <property type="molecule type" value="Genomic_DNA"/>
</dbReference>
<evidence type="ECO:0000256" key="4">
    <source>
        <dbReference type="ARBA" id="ARBA00006753"/>
    </source>
</evidence>
<dbReference type="PROSITE" id="PS01042">
    <property type="entry name" value="HOMOSER_DHGENASE"/>
    <property type="match status" value="1"/>
</dbReference>
<feature type="domain" description="Homoserine dehydrogenase catalytic" evidence="18">
    <location>
        <begin position="148"/>
        <end position="349"/>
    </location>
</feature>
<evidence type="ECO:0000256" key="17">
    <source>
        <dbReference type="RuleBase" id="RU004171"/>
    </source>
</evidence>
<evidence type="ECO:0000313" key="20">
    <source>
        <dbReference type="EMBL" id="CAG8698122.1"/>
    </source>
</evidence>
<dbReference type="Pfam" id="PF03447">
    <property type="entry name" value="NAD_binding_3"/>
    <property type="match status" value="1"/>
</dbReference>
<dbReference type="SUPFAM" id="SSF51735">
    <property type="entry name" value="NAD(P)-binding Rossmann-fold domains"/>
    <property type="match status" value="1"/>
</dbReference>
<dbReference type="GO" id="GO:0009090">
    <property type="term" value="P:homoserine biosynthetic process"/>
    <property type="evidence" value="ECO:0007669"/>
    <property type="project" value="TreeGrafter"/>
</dbReference>